<evidence type="ECO:0000256" key="4">
    <source>
        <dbReference type="ARBA" id="ARBA00023136"/>
    </source>
</evidence>
<keyword evidence="5" id="KW-0479">Metal-binding</keyword>
<evidence type="ECO:0000256" key="1">
    <source>
        <dbReference type="ARBA" id="ARBA00004141"/>
    </source>
</evidence>
<sequence>MLPSMETRFCLYLASSLYHGVPGRHTGAKKAFRVLDHAVIYILIAGTYTPVLLGTLPNPWSLSLSLSLSLYTLNPRWILLSVMWVIGIAGVLMKVIGDVGAYPRLSTGLYLFMGWVGVLAGKPLLAVLPTRGLVFLVAGGLFYSLGCIFFMTDHVVKYGHFIWHLFVMSLSLSLSL</sequence>
<accession>A0A9K3D667</accession>
<evidence type="ECO:0000256" key="6">
    <source>
        <dbReference type="SAM" id="Phobius"/>
    </source>
</evidence>
<keyword evidence="2 6" id="KW-0812">Transmembrane</keyword>
<comment type="subcellular location">
    <subcellularLocation>
        <location evidence="1">Membrane</location>
        <topology evidence="1">Multi-pass membrane protein</topology>
    </subcellularLocation>
</comment>
<organism evidence="7 8">
    <name type="scientific">Kipferlia bialata</name>
    <dbReference type="NCBI Taxonomy" id="797122"/>
    <lineage>
        <taxon>Eukaryota</taxon>
        <taxon>Metamonada</taxon>
        <taxon>Carpediemonas-like organisms</taxon>
        <taxon>Kipferlia</taxon>
    </lineage>
</organism>
<reference evidence="7 8" key="1">
    <citation type="journal article" date="2018" name="PLoS ONE">
        <title>The draft genome of Kipferlia bialata reveals reductive genome evolution in fornicate parasites.</title>
        <authorList>
            <person name="Tanifuji G."/>
            <person name="Takabayashi S."/>
            <person name="Kume K."/>
            <person name="Takagi M."/>
            <person name="Nakayama T."/>
            <person name="Kamikawa R."/>
            <person name="Inagaki Y."/>
            <person name="Hashimoto T."/>
        </authorList>
    </citation>
    <scope>NUCLEOTIDE SEQUENCE [LARGE SCALE GENOMIC DNA]</scope>
    <source>
        <strain evidence="7">NY0173</strain>
    </source>
</reference>
<dbReference type="Pfam" id="PF03006">
    <property type="entry name" value="HlyIII"/>
    <property type="match status" value="1"/>
</dbReference>
<evidence type="ECO:0000256" key="5">
    <source>
        <dbReference type="PIRSR" id="PIRSR604254-1"/>
    </source>
</evidence>
<evidence type="ECO:0000256" key="2">
    <source>
        <dbReference type="ARBA" id="ARBA00022692"/>
    </source>
</evidence>
<feature type="binding site" evidence="5">
    <location>
        <position position="164"/>
    </location>
    <ligand>
        <name>Zn(2+)</name>
        <dbReference type="ChEBI" id="CHEBI:29105"/>
    </ligand>
</feature>
<dbReference type="PANTHER" id="PTHR20855">
    <property type="entry name" value="ADIPOR/PROGESTIN RECEPTOR-RELATED"/>
    <property type="match status" value="1"/>
</dbReference>
<feature type="transmembrane region" description="Helical" evidence="6">
    <location>
        <begin position="133"/>
        <end position="151"/>
    </location>
</feature>
<dbReference type="PANTHER" id="PTHR20855:SF3">
    <property type="entry name" value="LD03007P"/>
    <property type="match status" value="1"/>
</dbReference>
<dbReference type="Proteomes" id="UP000265618">
    <property type="component" value="Unassembled WGS sequence"/>
</dbReference>
<dbReference type="InterPro" id="IPR004254">
    <property type="entry name" value="AdipoR/HlyIII-related"/>
</dbReference>
<keyword evidence="3 6" id="KW-1133">Transmembrane helix</keyword>
<evidence type="ECO:0000313" key="8">
    <source>
        <dbReference type="Proteomes" id="UP000265618"/>
    </source>
</evidence>
<feature type="binding site" evidence="5">
    <location>
        <position position="160"/>
    </location>
    <ligand>
        <name>Zn(2+)</name>
        <dbReference type="ChEBI" id="CHEBI:29105"/>
    </ligand>
</feature>
<protein>
    <submittedName>
        <fullName evidence="7">Hly-III related protein</fullName>
    </submittedName>
</protein>
<dbReference type="EMBL" id="BDIP01004042">
    <property type="protein sequence ID" value="GIQ88405.1"/>
    <property type="molecule type" value="Genomic_DNA"/>
</dbReference>
<dbReference type="GO" id="GO:0046872">
    <property type="term" value="F:metal ion binding"/>
    <property type="evidence" value="ECO:0007669"/>
    <property type="project" value="UniProtKB-KW"/>
</dbReference>
<feature type="binding site" evidence="5">
    <location>
        <position position="19"/>
    </location>
    <ligand>
        <name>Zn(2+)</name>
        <dbReference type="ChEBI" id="CHEBI:29105"/>
    </ligand>
</feature>
<gene>
    <name evidence="7" type="ORF">KIPB_010648</name>
</gene>
<dbReference type="GO" id="GO:0016020">
    <property type="term" value="C:membrane"/>
    <property type="evidence" value="ECO:0007669"/>
    <property type="project" value="UniProtKB-SubCell"/>
</dbReference>
<name>A0A9K3D667_9EUKA</name>
<keyword evidence="4 6" id="KW-0472">Membrane</keyword>
<comment type="caution">
    <text evidence="7">The sequence shown here is derived from an EMBL/GenBank/DDBJ whole genome shotgun (WGS) entry which is preliminary data.</text>
</comment>
<feature type="transmembrane region" description="Helical" evidence="6">
    <location>
        <begin position="108"/>
        <end position="127"/>
    </location>
</feature>
<proteinExistence type="predicted"/>
<feature type="transmembrane region" description="Helical" evidence="6">
    <location>
        <begin position="77"/>
        <end position="96"/>
    </location>
</feature>
<dbReference type="OrthoDB" id="186812at2759"/>
<evidence type="ECO:0000256" key="3">
    <source>
        <dbReference type="ARBA" id="ARBA00022989"/>
    </source>
</evidence>
<feature type="transmembrane region" description="Helical" evidence="6">
    <location>
        <begin position="38"/>
        <end position="57"/>
    </location>
</feature>
<keyword evidence="5" id="KW-0862">Zinc</keyword>
<dbReference type="AlphaFoldDB" id="A0A9K3D667"/>
<evidence type="ECO:0000313" key="7">
    <source>
        <dbReference type="EMBL" id="GIQ88405.1"/>
    </source>
</evidence>
<keyword evidence="8" id="KW-1185">Reference proteome</keyword>